<dbReference type="KEGG" id="asd:AS9A_3743"/>
<proteinExistence type="predicted"/>
<dbReference type="AlphaFoldDB" id="F6EFR7"/>
<keyword evidence="2" id="KW-1185">Reference proteome</keyword>
<dbReference type="Proteomes" id="UP000009235">
    <property type="component" value="Chromosome"/>
</dbReference>
<evidence type="ECO:0000313" key="2">
    <source>
        <dbReference type="Proteomes" id="UP000009235"/>
    </source>
</evidence>
<name>F6EFR7_HOYSD</name>
<sequence length="71" mass="6998">MDNAIVGAIHGIGVNAWGATAAAPAFLATAGDVATARRRDTATAVELAAMQPISQIAPGSVQGLTANPRTA</sequence>
<dbReference type="EMBL" id="CP002786">
    <property type="protein sequence ID" value="AEF42181.1"/>
    <property type="molecule type" value="Genomic_DNA"/>
</dbReference>
<organism evidence="1 2">
    <name type="scientific">Hoyosella subflava (strain DSM 45089 / JCM 17490 / NBRC 109087 / DQS3-9A1)</name>
    <name type="common">Amycolicicoccus subflavus</name>
    <dbReference type="NCBI Taxonomy" id="443218"/>
    <lineage>
        <taxon>Bacteria</taxon>
        <taxon>Bacillati</taxon>
        <taxon>Actinomycetota</taxon>
        <taxon>Actinomycetes</taxon>
        <taxon>Mycobacteriales</taxon>
        <taxon>Hoyosellaceae</taxon>
        <taxon>Hoyosella</taxon>
    </lineage>
</organism>
<protein>
    <submittedName>
        <fullName evidence="1">Uncharacterized protein</fullName>
    </submittedName>
</protein>
<gene>
    <name evidence="1" type="ordered locus">AS9A_3743</name>
</gene>
<dbReference type="RefSeq" id="WP_013808530.1">
    <property type="nucleotide sequence ID" value="NC_015564.1"/>
</dbReference>
<reference evidence="1 2" key="1">
    <citation type="journal article" date="2011" name="J. Bacteriol.">
        <title>Complete genome sequence of Amycolicicoccus subflavus DQS3-9A1T, an actinomycete isolated from crude oil-polluted soil.</title>
        <authorList>
            <person name="Cai M."/>
            <person name="Chen W.M."/>
            <person name="Nie Y."/>
            <person name="Chi C.Q."/>
            <person name="Wang Y.N."/>
            <person name="Tang Y.Q."/>
            <person name="Li G.Y."/>
            <person name="Wu X.L."/>
        </authorList>
    </citation>
    <scope>NUCLEOTIDE SEQUENCE [LARGE SCALE GENOMIC DNA]</scope>
    <source>
        <strain evidence="2">DSM 45089 / DQS3-9A1</strain>
    </source>
</reference>
<dbReference type="STRING" id="443218.AS9A_3743"/>
<dbReference type="HOGENOM" id="CLU_2731108_0_0_11"/>
<accession>F6EFR7</accession>
<evidence type="ECO:0000313" key="1">
    <source>
        <dbReference type="EMBL" id="AEF42181.1"/>
    </source>
</evidence>